<organism evidence="2 3">
    <name type="scientific">Wickerhamiella sorbophila</name>
    <dbReference type="NCBI Taxonomy" id="45607"/>
    <lineage>
        <taxon>Eukaryota</taxon>
        <taxon>Fungi</taxon>
        <taxon>Dikarya</taxon>
        <taxon>Ascomycota</taxon>
        <taxon>Saccharomycotina</taxon>
        <taxon>Dipodascomycetes</taxon>
        <taxon>Dipodascales</taxon>
        <taxon>Trichomonascaceae</taxon>
        <taxon>Wickerhamiella</taxon>
    </lineage>
</organism>
<evidence type="ECO:0000313" key="3">
    <source>
        <dbReference type="Proteomes" id="UP000238350"/>
    </source>
</evidence>
<dbReference type="RefSeq" id="XP_024666806.1">
    <property type="nucleotide sequence ID" value="XM_024811038.1"/>
</dbReference>
<gene>
    <name evidence="2" type="ORF">B9G98_04481</name>
</gene>
<name>A0A2T0FPE3_9ASCO</name>
<protein>
    <submittedName>
        <fullName evidence="2">Uncharacterized protein YcbX</fullName>
    </submittedName>
</protein>
<evidence type="ECO:0000313" key="2">
    <source>
        <dbReference type="EMBL" id="PRT56861.1"/>
    </source>
</evidence>
<dbReference type="AlphaFoldDB" id="A0A2T0FPE3"/>
<dbReference type="Proteomes" id="UP000238350">
    <property type="component" value="Unassembled WGS sequence"/>
</dbReference>
<dbReference type="SUPFAM" id="SSF50800">
    <property type="entry name" value="PK beta-barrel domain-like"/>
    <property type="match status" value="1"/>
</dbReference>
<dbReference type="GO" id="GO:0003824">
    <property type="term" value="F:catalytic activity"/>
    <property type="evidence" value="ECO:0007669"/>
    <property type="project" value="InterPro"/>
</dbReference>
<reference evidence="2 3" key="1">
    <citation type="submission" date="2017-04" db="EMBL/GenBank/DDBJ databases">
        <title>Genome sequencing of [Candida] sorbophila.</title>
        <authorList>
            <person name="Ahn J.O."/>
        </authorList>
    </citation>
    <scope>NUCLEOTIDE SEQUENCE [LARGE SCALE GENOMIC DNA]</scope>
    <source>
        <strain evidence="2 3">DS02</strain>
    </source>
</reference>
<dbReference type="EMBL" id="NDIQ01000022">
    <property type="protein sequence ID" value="PRT56861.1"/>
    <property type="molecule type" value="Genomic_DNA"/>
</dbReference>
<feature type="domain" description="MOSC" evidence="1">
    <location>
        <begin position="142"/>
        <end position="296"/>
    </location>
</feature>
<comment type="caution">
    <text evidence="2">The sequence shown here is derived from an EMBL/GenBank/DDBJ whole genome shotgun (WGS) entry which is preliminary data.</text>
</comment>
<dbReference type="Pfam" id="PF03473">
    <property type="entry name" value="MOSC"/>
    <property type="match status" value="1"/>
</dbReference>
<dbReference type="InterPro" id="IPR005303">
    <property type="entry name" value="MOCOS_middle"/>
</dbReference>
<dbReference type="STRING" id="45607.A0A2T0FPE3"/>
<dbReference type="OrthoDB" id="17255at2759"/>
<dbReference type="SUPFAM" id="SSF141673">
    <property type="entry name" value="MOSC N-terminal domain-like"/>
    <property type="match status" value="1"/>
</dbReference>
<dbReference type="Pfam" id="PF03476">
    <property type="entry name" value="MOSC_N"/>
    <property type="match status" value="1"/>
</dbReference>
<dbReference type="GO" id="GO:0030170">
    <property type="term" value="F:pyridoxal phosphate binding"/>
    <property type="evidence" value="ECO:0007669"/>
    <property type="project" value="InterPro"/>
</dbReference>
<accession>A0A2T0FPE3</accession>
<dbReference type="InterPro" id="IPR005302">
    <property type="entry name" value="MoCF_Sase_C"/>
</dbReference>
<dbReference type="PROSITE" id="PS51340">
    <property type="entry name" value="MOSC"/>
    <property type="match status" value="1"/>
</dbReference>
<sequence>MQIKEIYVYPVKSLRGIKVTEVKVEKHGFQYDRIYMLALPTADPKVVKFVTQREEPKLVKVTQRLEGDSIVLYNEEAGKELRLPADPTAHVEGLNVVNVDVWGGLVESYDIGPTIANFSEFWHELLGPKYAKLTILARKTSRPLDPNRFKSEDLTKMDYTPETTFQDGVPANLICSASLETLQLRVNVQTEGIELSAENFRPNLVVETEDPFEEDDWDKIKISGDLWIITDLCRRCQMPTVNVERGEFEKSKQPTRALNQFRKVDYKHPSDPCFGLELYPSKYGQTVRVGDSVKVASKIDRPMPSDF</sequence>
<proteinExistence type="predicted"/>
<dbReference type="GeneID" id="36518229"/>
<dbReference type="PANTHER" id="PTHR14237:SF19">
    <property type="entry name" value="MITOCHONDRIAL AMIDOXIME REDUCING COMPONENT 1"/>
    <property type="match status" value="1"/>
</dbReference>
<evidence type="ECO:0000259" key="1">
    <source>
        <dbReference type="PROSITE" id="PS51340"/>
    </source>
</evidence>
<dbReference type="InterPro" id="IPR011037">
    <property type="entry name" value="Pyrv_Knase-like_insert_dom_sf"/>
</dbReference>
<dbReference type="PANTHER" id="PTHR14237">
    <property type="entry name" value="MOLYBDOPTERIN COFACTOR SULFURASE MOSC"/>
    <property type="match status" value="1"/>
</dbReference>
<dbReference type="GO" id="GO:0030151">
    <property type="term" value="F:molybdenum ion binding"/>
    <property type="evidence" value="ECO:0007669"/>
    <property type="project" value="InterPro"/>
</dbReference>
<keyword evidence="3" id="KW-1185">Reference proteome</keyword>